<feature type="domain" description="Alkyl hydroperoxide reductase subunit C/ Thiol specific antioxidant" evidence="1">
    <location>
        <begin position="26"/>
        <end position="68"/>
    </location>
</feature>
<gene>
    <name evidence="2" type="ORF">JOC73_002263</name>
</gene>
<evidence type="ECO:0000313" key="2">
    <source>
        <dbReference type="EMBL" id="MBM7615689.1"/>
    </source>
</evidence>
<evidence type="ECO:0000259" key="1">
    <source>
        <dbReference type="Pfam" id="PF00578"/>
    </source>
</evidence>
<dbReference type="Proteomes" id="UP001314796">
    <property type="component" value="Unassembled WGS sequence"/>
</dbReference>
<evidence type="ECO:0000313" key="3">
    <source>
        <dbReference type="Proteomes" id="UP001314796"/>
    </source>
</evidence>
<dbReference type="Pfam" id="PF00578">
    <property type="entry name" value="AhpC-TSA"/>
    <property type="match status" value="1"/>
</dbReference>
<proteinExistence type="predicted"/>
<dbReference type="SUPFAM" id="SSF52833">
    <property type="entry name" value="Thioredoxin-like"/>
    <property type="match status" value="1"/>
</dbReference>
<keyword evidence="3" id="KW-1185">Reference proteome</keyword>
<name>A0ABS2NRV0_9FIRM</name>
<reference evidence="2 3" key="1">
    <citation type="submission" date="2021-01" db="EMBL/GenBank/DDBJ databases">
        <title>Genomic Encyclopedia of Type Strains, Phase IV (KMG-IV): sequencing the most valuable type-strain genomes for metagenomic binning, comparative biology and taxonomic classification.</title>
        <authorList>
            <person name="Goeker M."/>
        </authorList>
    </citation>
    <scope>NUCLEOTIDE SEQUENCE [LARGE SCALE GENOMIC DNA]</scope>
    <source>
        <strain evidence="2 3">DSM 25890</strain>
    </source>
</reference>
<dbReference type="InterPro" id="IPR000866">
    <property type="entry name" value="AhpC/TSA"/>
</dbReference>
<comment type="caution">
    <text evidence="2">The sequence shown here is derived from an EMBL/GenBank/DDBJ whole genome shotgun (WGS) entry which is preliminary data.</text>
</comment>
<dbReference type="InterPro" id="IPR036249">
    <property type="entry name" value="Thioredoxin-like_sf"/>
</dbReference>
<accession>A0ABS2NRV0</accession>
<dbReference type="EMBL" id="JAFBEE010000016">
    <property type="protein sequence ID" value="MBM7615689.1"/>
    <property type="molecule type" value="Genomic_DNA"/>
</dbReference>
<protein>
    <recommendedName>
        <fullName evidence="1">Alkyl hydroperoxide reductase subunit C/ Thiol specific antioxidant domain-containing protein</fullName>
    </recommendedName>
</protein>
<sequence length="68" mass="8249">MNYRDYYHAYCYSKMMQQPNYRYIHPGETAPPFTLEGVYENQPITVNLRDYLGKWVVLFFYGSNFTFV</sequence>
<dbReference type="Gene3D" id="3.40.30.10">
    <property type="entry name" value="Glutaredoxin"/>
    <property type="match status" value="1"/>
</dbReference>
<organism evidence="2 3">
    <name type="scientific">Alkaliphilus hydrothermalis</name>
    <dbReference type="NCBI Taxonomy" id="1482730"/>
    <lineage>
        <taxon>Bacteria</taxon>
        <taxon>Bacillati</taxon>
        <taxon>Bacillota</taxon>
        <taxon>Clostridia</taxon>
        <taxon>Peptostreptococcales</taxon>
        <taxon>Natronincolaceae</taxon>
        <taxon>Alkaliphilus</taxon>
    </lineage>
</organism>